<reference evidence="3" key="2">
    <citation type="submission" date="2025-08" db="UniProtKB">
        <authorList>
            <consortium name="RefSeq"/>
        </authorList>
    </citation>
    <scope>IDENTIFICATION</scope>
    <source>
        <tissue evidence="3">Cell line</tissue>
    </source>
</reference>
<feature type="compositionally biased region" description="Basic residues" evidence="1">
    <location>
        <begin position="215"/>
        <end position="227"/>
    </location>
</feature>
<dbReference type="KEGG" id="vvp:112918632"/>
<reference key="1">
    <citation type="submission" date="2019-01" db="UniProtKB">
        <authorList>
            <consortium name="RefSeq"/>
        </authorList>
    </citation>
    <scope>IDENTIFICATION</scope>
</reference>
<protein>
    <submittedName>
        <fullName evidence="3">Uncharacterized protein</fullName>
    </submittedName>
</protein>
<name>A0A3Q7S280_VULVU</name>
<evidence type="ECO:0000313" key="3">
    <source>
        <dbReference type="RefSeq" id="XP_025852484.2"/>
    </source>
</evidence>
<evidence type="ECO:0000313" key="2">
    <source>
        <dbReference type="Proteomes" id="UP001652641"/>
    </source>
</evidence>
<gene>
    <name evidence="3" type="primary">LOC112918632</name>
</gene>
<accession>A0A3Q7S280</accession>
<dbReference type="GeneID" id="112918632"/>
<dbReference type="AlphaFoldDB" id="A0A3Q7S280"/>
<feature type="region of interest" description="Disordered" evidence="1">
    <location>
        <begin position="141"/>
        <end position="251"/>
    </location>
</feature>
<sequence length="456" mass="49874">MVLWYMKAVSETAERFHKVLASAHHSPGAHLPARCSALRSLNSSARNREPRARSLGAACSRWAPVLLFPPQGARFPTSTYNYRPVVIALPLRRRRAEAANASEVPLTAPSHARHSRRLVGRPCTLPSLRSLRREKGNPAIIEQPCPLHTPRPAMLPPGTRSARSRGHAHTGKQEADPARLGQRGRGTPACVRVPAYAATAGRGGARRVTGDRRPARARGSRRHRQHRGLTDGSRARRSPDPAAGSAAPLRAPAGARAALPFQGLSRARSRFLAGLCLSPRLPAAGALFPGHPSPLALPVPGRRLVSKQPGRPGFPSVGSPEADPEMGSGVPDPSSVVPGRASSRPSVSRRRNRPVAAQWLVRRPQGSCRARKFLKTRWESAVVTQRRHLMREFTRPEETVRAAEPCRTHCFILLKSSLLYYRCNLWISLRSSLRAKAQGSISLSHPSVWHMRCSLR</sequence>
<feature type="compositionally biased region" description="Low complexity" evidence="1">
    <location>
        <begin position="241"/>
        <end position="251"/>
    </location>
</feature>
<dbReference type="RefSeq" id="XP_025852484.2">
    <property type="nucleotide sequence ID" value="XM_025996699.2"/>
</dbReference>
<keyword evidence="2" id="KW-1185">Reference proteome</keyword>
<proteinExistence type="predicted"/>
<feature type="compositionally biased region" description="Low complexity" evidence="1">
    <location>
        <begin position="333"/>
        <end position="346"/>
    </location>
</feature>
<organism evidence="2 3">
    <name type="scientific">Vulpes vulpes</name>
    <name type="common">Red fox</name>
    <dbReference type="NCBI Taxonomy" id="9627"/>
    <lineage>
        <taxon>Eukaryota</taxon>
        <taxon>Metazoa</taxon>
        <taxon>Chordata</taxon>
        <taxon>Craniata</taxon>
        <taxon>Vertebrata</taxon>
        <taxon>Euteleostomi</taxon>
        <taxon>Mammalia</taxon>
        <taxon>Eutheria</taxon>
        <taxon>Laurasiatheria</taxon>
        <taxon>Carnivora</taxon>
        <taxon>Caniformia</taxon>
        <taxon>Canidae</taxon>
        <taxon>Vulpes</taxon>
    </lineage>
</organism>
<dbReference type="Proteomes" id="UP001652641">
    <property type="component" value="Chromosome 9"/>
</dbReference>
<feature type="region of interest" description="Disordered" evidence="1">
    <location>
        <begin position="306"/>
        <end position="353"/>
    </location>
</feature>
<evidence type="ECO:0000256" key="1">
    <source>
        <dbReference type="SAM" id="MobiDB-lite"/>
    </source>
</evidence>